<dbReference type="Proteomes" id="UP000831701">
    <property type="component" value="Chromosome 18"/>
</dbReference>
<comment type="caution">
    <text evidence="1">The sequence shown here is derived from an EMBL/GenBank/DDBJ whole genome shotgun (WGS) entry which is preliminary data.</text>
</comment>
<organism evidence="1 2">
    <name type="scientific">Scortum barcoo</name>
    <name type="common">barcoo grunter</name>
    <dbReference type="NCBI Taxonomy" id="214431"/>
    <lineage>
        <taxon>Eukaryota</taxon>
        <taxon>Metazoa</taxon>
        <taxon>Chordata</taxon>
        <taxon>Craniata</taxon>
        <taxon>Vertebrata</taxon>
        <taxon>Euteleostomi</taxon>
        <taxon>Actinopterygii</taxon>
        <taxon>Neopterygii</taxon>
        <taxon>Teleostei</taxon>
        <taxon>Neoteleostei</taxon>
        <taxon>Acanthomorphata</taxon>
        <taxon>Eupercaria</taxon>
        <taxon>Centrarchiformes</taxon>
        <taxon>Terapontoidei</taxon>
        <taxon>Terapontidae</taxon>
        <taxon>Scortum</taxon>
    </lineage>
</organism>
<name>A0ACB8VTT2_9TELE</name>
<dbReference type="EMBL" id="CM041548">
    <property type="protein sequence ID" value="KAI3358648.1"/>
    <property type="molecule type" value="Genomic_DNA"/>
</dbReference>
<evidence type="ECO:0000313" key="1">
    <source>
        <dbReference type="EMBL" id="KAI3358648.1"/>
    </source>
</evidence>
<gene>
    <name evidence="1" type="ORF">L3Q82_015065</name>
</gene>
<evidence type="ECO:0000313" key="2">
    <source>
        <dbReference type="Proteomes" id="UP000831701"/>
    </source>
</evidence>
<proteinExistence type="predicted"/>
<protein>
    <submittedName>
        <fullName evidence="1">Uncharacterized protein</fullName>
    </submittedName>
</protein>
<reference evidence="1" key="1">
    <citation type="submission" date="2022-04" db="EMBL/GenBank/DDBJ databases">
        <title>Jade perch genome.</title>
        <authorList>
            <person name="Chao B."/>
        </authorList>
    </citation>
    <scope>NUCLEOTIDE SEQUENCE</scope>
    <source>
        <strain evidence="1">CB-2022</strain>
    </source>
</reference>
<sequence>MYPSSQVELRPWSAMQISALVVVNIIWWMVMLAAIGFGVKYLSQCTVQPFIPIYLVVLGASSLLTMSLTYSSRIWDDGFVGVLIIACMMLLHLFGFAWFIAGTAWVYPIYPPNYTPGVTPYCHKTAYLFAFVITTLVWAIFIFMFVCGCCCGLLTCCSYVTARDRLIPFRNSFYGATSNFREPTAGDV</sequence>
<keyword evidence="2" id="KW-1185">Reference proteome</keyword>
<accession>A0ACB8VTT2</accession>